<dbReference type="GO" id="GO:0006508">
    <property type="term" value="P:proteolysis"/>
    <property type="evidence" value="ECO:0007669"/>
    <property type="project" value="UniProtKB-KW"/>
</dbReference>
<comment type="similarity">
    <text evidence="1">Belongs to the peptidase S51 family.</text>
</comment>
<evidence type="ECO:0000313" key="7">
    <source>
        <dbReference type="Proteomes" id="UP000515908"/>
    </source>
</evidence>
<gene>
    <name evidence="6" type="ORF">ADEAN_000676400</name>
</gene>
<sequence>MNSIRAFLCGSGSDFFSTKEGAASLIAFVRQHAPSAPSKLTVAYVGTATYDLPDSLHAQTDQLEKQGCQIVPVCVANPEVTSVTEQMKKLFQQEAHVVLVSGGNTLYAVRRWKETGLDAVLTSAAQRQVVLAGGSAGAICWFTSGHSDSANPKTFLKPSILRHIGKEAEAKKEEADAVSWIYIRVPGLNILPGFLCPHYDREACDGQPPRYTDVGKMLKRHPTERCIALDHWAVLKLHGDGQFSVEGLPGKTRLDPPAEESPQPAEEIANKAPGVFILEMDNGALTRRRVPSSGVVSDLLRPASGPLVQDPFVSYFAMANPTPQSGRFVTPGS</sequence>
<keyword evidence="7" id="KW-1185">Reference proteome</keyword>
<evidence type="ECO:0000256" key="2">
    <source>
        <dbReference type="ARBA" id="ARBA00022670"/>
    </source>
</evidence>
<dbReference type="Pfam" id="PF03575">
    <property type="entry name" value="Peptidase_S51"/>
    <property type="match status" value="1"/>
</dbReference>
<evidence type="ECO:0000256" key="4">
    <source>
        <dbReference type="ARBA" id="ARBA00022825"/>
    </source>
</evidence>
<dbReference type="CDD" id="cd03146">
    <property type="entry name" value="GAT1_Peptidase_E"/>
    <property type="match status" value="1"/>
</dbReference>
<evidence type="ECO:0000256" key="5">
    <source>
        <dbReference type="SAM" id="MobiDB-lite"/>
    </source>
</evidence>
<organism evidence="6 7">
    <name type="scientific">Angomonas deanei</name>
    <dbReference type="NCBI Taxonomy" id="59799"/>
    <lineage>
        <taxon>Eukaryota</taxon>
        <taxon>Discoba</taxon>
        <taxon>Euglenozoa</taxon>
        <taxon>Kinetoplastea</taxon>
        <taxon>Metakinetoplastina</taxon>
        <taxon>Trypanosomatida</taxon>
        <taxon>Trypanosomatidae</taxon>
        <taxon>Strigomonadinae</taxon>
        <taxon>Angomonas</taxon>
    </lineage>
</organism>
<evidence type="ECO:0000256" key="1">
    <source>
        <dbReference type="ARBA" id="ARBA00006534"/>
    </source>
</evidence>
<dbReference type="AlphaFoldDB" id="A0A7G2CLX9"/>
<evidence type="ECO:0000256" key="3">
    <source>
        <dbReference type="ARBA" id="ARBA00022801"/>
    </source>
</evidence>
<dbReference type="SUPFAM" id="SSF52317">
    <property type="entry name" value="Class I glutamine amidotransferase-like"/>
    <property type="match status" value="1"/>
</dbReference>
<dbReference type="VEuPathDB" id="TriTrypDB:ADEAN_000676400"/>
<dbReference type="EMBL" id="LR877157">
    <property type="protein sequence ID" value="CAD2219262.1"/>
    <property type="molecule type" value="Genomic_DNA"/>
</dbReference>
<reference evidence="6 7" key="1">
    <citation type="submission" date="2020-08" db="EMBL/GenBank/DDBJ databases">
        <authorList>
            <person name="Newling K."/>
            <person name="Davey J."/>
            <person name="Forrester S."/>
        </authorList>
    </citation>
    <scope>NUCLEOTIDE SEQUENCE [LARGE SCALE GENOMIC DNA]</scope>
    <source>
        <strain evidence="7">Crithidia deanei Carvalho (ATCC PRA-265)</strain>
    </source>
</reference>
<dbReference type="OrthoDB" id="61042at2759"/>
<dbReference type="PANTHER" id="PTHR20842:SF0">
    <property type="entry name" value="ALPHA-ASPARTYL DIPEPTIDASE"/>
    <property type="match status" value="1"/>
</dbReference>
<name>A0A7G2CLX9_9TRYP</name>
<dbReference type="InterPro" id="IPR029062">
    <property type="entry name" value="Class_I_gatase-like"/>
</dbReference>
<dbReference type="Gene3D" id="3.40.50.880">
    <property type="match status" value="1"/>
</dbReference>
<keyword evidence="2" id="KW-0645">Protease</keyword>
<dbReference type="Proteomes" id="UP000515908">
    <property type="component" value="Chromosome 13"/>
</dbReference>
<feature type="region of interest" description="Disordered" evidence="5">
    <location>
        <begin position="246"/>
        <end position="268"/>
    </location>
</feature>
<proteinExistence type="inferred from homology"/>
<dbReference type="PANTHER" id="PTHR20842">
    <property type="entry name" value="PROTEASE S51 ALPHA-ASPARTYL DIPEPTIDASE"/>
    <property type="match status" value="1"/>
</dbReference>
<dbReference type="InterPro" id="IPR005320">
    <property type="entry name" value="Peptidase_S51"/>
</dbReference>
<keyword evidence="4" id="KW-0720">Serine protease</keyword>
<keyword evidence="3" id="KW-0378">Hydrolase</keyword>
<protein>
    <submittedName>
        <fullName evidence="6">Peptidase family S51, putative</fullName>
    </submittedName>
</protein>
<dbReference type="GO" id="GO:0008236">
    <property type="term" value="F:serine-type peptidase activity"/>
    <property type="evidence" value="ECO:0007669"/>
    <property type="project" value="UniProtKB-KW"/>
</dbReference>
<evidence type="ECO:0000313" key="6">
    <source>
        <dbReference type="EMBL" id="CAD2219262.1"/>
    </source>
</evidence>
<accession>A0A7G2CLX9</accession>